<feature type="coiled-coil region" evidence="13">
    <location>
        <begin position="1423"/>
        <end position="1450"/>
    </location>
</feature>
<keyword evidence="9 12" id="KW-0472">Membrane</keyword>
<keyword evidence="6 12" id="KW-0812">Transmembrane</keyword>
<protein>
    <submittedName>
        <fullName evidence="17">Nesprin-1</fullName>
    </submittedName>
</protein>
<dbReference type="InterPro" id="IPR012315">
    <property type="entry name" value="KASH"/>
</dbReference>
<evidence type="ECO:0000259" key="15">
    <source>
        <dbReference type="PROSITE" id="PS51049"/>
    </source>
</evidence>
<feature type="coiled-coil region" evidence="13">
    <location>
        <begin position="74"/>
        <end position="153"/>
    </location>
</feature>
<feature type="compositionally biased region" description="Basic and acidic residues" evidence="14">
    <location>
        <begin position="6352"/>
        <end position="6365"/>
    </location>
</feature>
<proteinExistence type="inferred from homology"/>
<dbReference type="Pfam" id="PF25034">
    <property type="entry name" value="Spectrin_SYNE1"/>
    <property type="match status" value="1"/>
</dbReference>
<dbReference type="RefSeq" id="XP_005093427.3">
    <property type="nucleotide sequence ID" value="XM_005093370.3"/>
</dbReference>
<feature type="compositionally biased region" description="Basic and acidic residues" evidence="14">
    <location>
        <begin position="5947"/>
        <end position="5958"/>
    </location>
</feature>
<keyword evidence="11" id="KW-0539">Nucleus</keyword>
<feature type="region of interest" description="Disordered" evidence="14">
    <location>
        <begin position="3237"/>
        <end position="3492"/>
    </location>
</feature>
<dbReference type="Proteomes" id="UP000694888">
    <property type="component" value="Unplaced"/>
</dbReference>
<dbReference type="SMART" id="SM00150">
    <property type="entry name" value="SPEC"/>
    <property type="match status" value="46"/>
</dbReference>
<feature type="compositionally biased region" description="Low complexity" evidence="14">
    <location>
        <begin position="3278"/>
        <end position="3288"/>
    </location>
</feature>
<feature type="compositionally biased region" description="Basic and acidic residues" evidence="14">
    <location>
        <begin position="3432"/>
        <end position="3442"/>
    </location>
</feature>
<feature type="compositionally biased region" description="Polar residues" evidence="14">
    <location>
        <begin position="3519"/>
        <end position="3528"/>
    </location>
</feature>
<dbReference type="GeneID" id="101864208"/>
<keyword evidence="4" id="KW-0963">Cytoplasm</keyword>
<evidence type="ECO:0000256" key="14">
    <source>
        <dbReference type="SAM" id="MobiDB-lite"/>
    </source>
</evidence>
<keyword evidence="16" id="KW-1185">Reference proteome</keyword>
<feature type="region of interest" description="Disordered" evidence="14">
    <location>
        <begin position="6306"/>
        <end position="6325"/>
    </location>
</feature>
<feature type="region of interest" description="Disordered" evidence="14">
    <location>
        <begin position="3068"/>
        <end position="3088"/>
    </location>
</feature>
<dbReference type="Pfam" id="PF10541">
    <property type="entry name" value="KASH"/>
    <property type="match status" value="1"/>
</dbReference>
<feature type="coiled-coil region" evidence="13">
    <location>
        <begin position="1835"/>
        <end position="1930"/>
    </location>
</feature>
<feature type="compositionally biased region" description="Polar residues" evidence="14">
    <location>
        <begin position="3308"/>
        <end position="3329"/>
    </location>
</feature>
<feature type="coiled-coil region" evidence="13">
    <location>
        <begin position="787"/>
        <end position="814"/>
    </location>
</feature>
<feature type="coiled-coil region" evidence="13">
    <location>
        <begin position="3113"/>
        <end position="3181"/>
    </location>
</feature>
<evidence type="ECO:0000256" key="9">
    <source>
        <dbReference type="ARBA" id="ARBA00023136"/>
    </source>
</evidence>
<keyword evidence="7" id="KW-0677">Repeat</keyword>
<comment type="similarity">
    <text evidence="3">Belongs to the nesprin family.</text>
</comment>
<keyword evidence="13" id="KW-0175">Coiled coil</keyword>
<feature type="compositionally biased region" description="Basic residues" evidence="14">
    <location>
        <begin position="5908"/>
        <end position="5919"/>
    </location>
</feature>
<keyword evidence="10" id="KW-0206">Cytoskeleton</keyword>
<reference evidence="17" key="1">
    <citation type="submission" date="2025-08" db="UniProtKB">
        <authorList>
            <consortium name="RefSeq"/>
        </authorList>
    </citation>
    <scope>IDENTIFICATION</scope>
</reference>
<dbReference type="PANTHER" id="PTHR14514">
    <property type="entry name" value="PKA ANCHORING PROTEIN"/>
    <property type="match status" value="1"/>
</dbReference>
<dbReference type="InterPro" id="IPR002017">
    <property type="entry name" value="Spectrin_repeat"/>
</dbReference>
<evidence type="ECO:0000256" key="6">
    <source>
        <dbReference type="ARBA" id="ARBA00022692"/>
    </source>
</evidence>
<feature type="compositionally biased region" description="Basic and acidic residues" evidence="14">
    <location>
        <begin position="3555"/>
        <end position="3568"/>
    </location>
</feature>
<evidence type="ECO:0000256" key="10">
    <source>
        <dbReference type="ARBA" id="ARBA00023212"/>
    </source>
</evidence>
<evidence type="ECO:0000256" key="2">
    <source>
        <dbReference type="ARBA" id="ARBA00004245"/>
    </source>
</evidence>
<feature type="coiled-coil region" evidence="13">
    <location>
        <begin position="4106"/>
        <end position="4177"/>
    </location>
</feature>
<feature type="compositionally biased region" description="Polar residues" evidence="14">
    <location>
        <begin position="3409"/>
        <end position="3428"/>
    </location>
</feature>
<comment type="subcellular location">
    <subcellularLocation>
        <location evidence="2">Cytoplasm</location>
        <location evidence="2">Cytoskeleton</location>
    </subcellularLocation>
    <subcellularLocation>
        <location evidence="1">Nucleus membrane</location>
    </subcellularLocation>
</comment>
<feature type="compositionally biased region" description="Polar residues" evidence="14">
    <location>
        <begin position="3077"/>
        <end position="3088"/>
    </location>
</feature>
<feature type="compositionally biased region" description="Polar residues" evidence="14">
    <location>
        <begin position="3345"/>
        <end position="3402"/>
    </location>
</feature>
<dbReference type="PROSITE" id="PS51049">
    <property type="entry name" value="KASH"/>
    <property type="match status" value="1"/>
</dbReference>
<gene>
    <name evidence="17" type="primary">LOC101864208</name>
</gene>
<keyword evidence="5" id="KW-0597">Phosphoprotein</keyword>
<feature type="coiled-coil region" evidence="13">
    <location>
        <begin position="2224"/>
        <end position="2251"/>
    </location>
</feature>
<feature type="domain" description="KASH" evidence="15">
    <location>
        <begin position="6377"/>
        <end position="6436"/>
    </location>
</feature>
<evidence type="ECO:0000256" key="5">
    <source>
        <dbReference type="ARBA" id="ARBA00022553"/>
    </source>
</evidence>
<evidence type="ECO:0000256" key="3">
    <source>
        <dbReference type="ARBA" id="ARBA00008619"/>
    </source>
</evidence>
<feature type="region of interest" description="Disordered" evidence="14">
    <location>
        <begin position="5860"/>
        <end position="5958"/>
    </location>
</feature>
<feature type="region of interest" description="Disordered" evidence="14">
    <location>
        <begin position="3515"/>
        <end position="3593"/>
    </location>
</feature>
<feature type="coiled-coil region" evidence="13">
    <location>
        <begin position="1482"/>
        <end position="1533"/>
    </location>
</feature>
<dbReference type="Gene3D" id="1.20.58.60">
    <property type="match status" value="29"/>
</dbReference>
<feature type="coiled-coil region" evidence="13">
    <location>
        <begin position="4038"/>
        <end position="4072"/>
    </location>
</feature>
<dbReference type="PANTHER" id="PTHR14514:SF2">
    <property type="entry name" value="A-KINASE ANCHOR PROTEIN 6"/>
    <property type="match status" value="1"/>
</dbReference>
<feature type="compositionally biased region" description="Basic and acidic residues" evidence="14">
    <location>
        <begin position="3330"/>
        <end position="3339"/>
    </location>
</feature>
<feature type="compositionally biased region" description="Low complexity" evidence="14">
    <location>
        <begin position="5897"/>
        <end position="5907"/>
    </location>
</feature>
<dbReference type="Pfam" id="PF00435">
    <property type="entry name" value="Spectrin"/>
    <property type="match status" value="12"/>
</dbReference>
<feature type="compositionally biased region" description="Low complexity" evidence="14">
    <location>
        <begin position="5920"/>
        <end position="5940"/>
    </location>
</feature>
<evidence type="ECO:0000256" key="4">
    <source>
        <dbReference type="ARBA" id="ARBA00022490"/>
    </source>
</evidence>
<organism evidence="16 17">
    <name type="scientific">Aplysia californica</name>
    <name type="common">California sea hare</name>
    <dbReference type="NCBI Taxonomy" id="6500"/>
    <lineage>
        <taxon>Eukaryota</taxon>
        <taxon>Metazoa</taxon>
        <taxon>Spiralia</taxon>
        <taxon>Lophotrochozoa</taxon>
        <taxon>Mollusca</taxon>
        <taxon>Gastropoda</taxon>
        <taxon>Heterobranchia</taxon>
        <taxon>Euthyneura</taxon>
        <taxon>Tectipleura</taxon>
        <taxon>Aplysiida</taxon>
        <taxon>Aplysioidea</taxon>
        <taxon>Aplysiidae</taxon>
        <taxon>Aplysia</taxon>
    </lineage>
</organism>
<evidence type="ECO:0000313" key="16">
    <source>
        <dbReference type="Proteomes" id="UP000694888"/>
    </source>
</evidence>
<evidence type="ECO:0000256" key="12">
    <source>
        <dbReference type="PROSITE-ProRule" id="PRU00385"/>
    </source>
</evidence>
<dbReference type="CDD" id="cd00176">
    <property type="entry name" value="SPEC"/>
    <property type="match status" value="18"/>
</dbReference>
<accession>A0ABM0JGX8</accession>
<dbReference type="InterPro" id="IPR057057">
    <property type="entry name" value="Spectrin_SYNE1"/>
</dbReference>
<feature type="compositionally biased region" description="Polar residues" evidence="14">
    <location>
        <begin position="3461"/>
        <end position="3475"/>
    </location>
</feature>
<keyword evidence="8" id="KW-1133">Transmembrane helix</keyword>
<feature type="region of interest" description="Disordered" evidence="14">
    <location>
        <begin position="6350"/>
        <end position="6369"/>
    </location>
</feature>
<dbReference type="SUPFAM" id="SSF46966">
    <property type="entry name" value="Spectrin repeat"/>
    <property type="match status" value="41"/>
</dbReference>
<evidence type="ECO:0000256" key="11">
    <source>
        <dbReference type="ARBA" id="ARBA00023242"/>
    </source>
</evidence>
<feature type="compositionally biased region" description="Basic and acidic residues" evidence="14">
    <location>
        <begin position="3254"/>
        <end position="3265"/>
    </location>
</feature>
<feature type="topological domain" description="Cytoplasmic" evidence="12">
    <location>
        <begin position="1"/>
        <end position="6385"/>
    </location>
</feature>
<evidence type="ECO:0000313" key="17">
    <source>
        <dbReference type="RefSeq" id="XP_005093427.3"/>
    </source>
</evidence>
<sequence>MDTSDWLGSAMDKLGLCSDVRGDRHAIEAQLHKVEEIAVTSEVGRKKLQEAQQKGDTVIPETSSQGQELINEELEMLTNDFEGFESDLSDLKNTLTTLRDQWTRYEEFYEQLSHWIKDTENAMKADSDLRASLEQKLEQINRHKAAHEETVQQQESFDHLAEQAQILMQSSTDGRVSTQLTQLSSRYSALITLSKDLLKRYEQTVQDHQHYSDAFSRSRAWLQETNDRLSVCADTSGDRYTIQTQLEKLQEFVVVKEEGQIYLHTAITWGEKAMANTSVEGREVIRTELQQLQVDWDLMISQVTDTKVMLESCLLQWSDYSASHEQVLKWLKDMEKRLRDTQPKADLSEKKAELQRVKGLYQDIVSYEQMVESVTSKATDLAEKSPASRATIDTSQISARYTSVKEQAKDLLARSEQNVAHHQDFHDSCNSFSSWLRTDIEKLTTCSDTYGEKSAIEVKIERAKSLVANLTEGTQRLSHATKAGEATLPSTSASGQTKIRQELQAMNKDFEDFRVQLVQSQSDLETCLTRWDEFEESYQEFGNWLRETEVLLRSELDLKATVEEKKQHWEEYQLHLEDAISHQSSLDRVSEKAQALLQTNADAKTSHAITQLTTRYHGVIALAKDISSNLEAYYNNHRLYKQNHHLFVDWLREVKQRLKSVNDDRGSKDTVSDKLMEVDEIQGALDQGHTILRTVLDSCEKTLPNTNQRGVHIIRNEADTAKSDYENILTQVSQVKRSLEGSLGHWEDFEHLFQQMSDWITDVERRLGSSPDFKADLPEKRSSLEKYKALQADILAHKDQLDRLEEKASQVKDGVPRSRTAELRARYNALVENSRDVVGSVEEQVGSHEDYRKAYISCLDWLANTKHRLQRLADYSGDKRTLQDRLHQLREFKSDLSQGQEMLNRVAALGDTLCRTTASRGQTVVQKEIEGLREDWTAFTAAVSNVERNLEACISNWAELDEEQQAFLTWLDRMDARLLQCLENKSNLARKRTQLQEGEDLYDEILAHKSELNKVRDKGDAIAQRSSDMRVSNNVMQLSTKYQALCSSAKHTVSRLKEHVHDHKVYEEALDAAATWLKMMTKRVQTCSDSSGDWHAIQERIEDIKDVTASMDDGLQKVNYVCDQAEKILPHTSLEGKKLIEEHITELTNDWEKLNAAIAECTAMLEGVQQRWHEYEQYYGSLVKWLADTENSLKATPEPCAQLPERKTQMDKFKMILADIENHRRLVNELADRVANLEALCDNPGVSDSLADIQDRYGKVVDKARDVVEVLQRGYDEHQSFQEAQQDCEKWLLSMSYRLMSHNTLNVSTMELTSRQIDKHRVLLREIEDYRLTLDSVSRLGQQLILSNRRVPQLATSVQAQLTNLEESYLNLQSTAHQIRDRLNEILQKWQAYKDLLDSTHEYLTEDFPEWLAAAEKNVPDNLAEAQKQRESTQAELEKLYAMKQELHNAVHRCENLGSTDQLDKAEEDMESAVSQFAEQVNSELATCVNQAEKRLDRLRDMMRKWDSVDRMRQELRHWLHNKQEELRDLEDQPSKLHSEAAQLDIDRLKTFRDEVRARAPAIEELQSHYRSLTQHNPDSVDPVIRAIQDDWEELLGQLDILLHEREAAMAQARALQAHQDTMDEDLENYVRELERIDRADNPMLDKSLQMQKLSDEVDAKRESVQVLKGQGSELTPKLSQRDGELVEETIRDTEKKHSDLQATLQRKLEGYGSLGSDLDAIKAEAEDYLSWLDQCEAGTAVAGPVGGSVEDLEARLELLKEVEQELGQKQVTLDSVSHKAQAILGDLPSQERESVEQLMASVQTRHNELYGSVSSLVRSLEDTAVLRREFAERAERQKKQMDEWREGVKKYELLRLPSAEVERQLEKCKSAVAKIQGQAERINELKVKTVELTEENNDDDVKEEVENTMQGLSQQHEELLSLFKQHQNNLRDCADSRRKFEGDYQKIERWCRETGVQCETPVPVECSLDVLEEQHKVYKNLNNTAQVFESLLTQTKKLGKSYFPSLCEPDKPVLQEQLDALDTLYKRASEQVQERLNSLEMAIKSRGQVQEQMTAADQWIKSMQDELRQTSSLIGHQVQDAELLLKVFESIEEKLRGFQPTMSELNNCVEQLRKDGQHTEADNIVRLSDAYDLLTDQTQQRQAVCTAAIAGRRNFEEHMCAQELCVKECEEELSDIKEQGLSVAERLEKYKSLLEQLQEVEPELTVALDRGQQIGQQGTEDDLAAVTDRVQQLSAKVKELKETIKTQIGQCETIQRDREGFEVALSELVAWFEEKEDVLATCKTLHLDANKVSPVIEKHKLTVSEAQARLAATKDKASVECQHFEEIQEPLPSDLSEKLEQIKTLEESIGEATEKKKQYLCDAQSDRKQFENSIRQISDWLRGAEELLDSGVDGLDYDTLEGTLSEYTDYFTEASLCQDEMEQISDLSERMMPTLDANDSTTLTQTLAHMNKKYASVMTASQNKQTMMEAKAAQWKKFLENLSQINGRLDTLESEWAEVDKNTDASPDAVQIHLELVKTFLEHAESSRPLVDDLNETARDLERTGHFNSRTVISRLITSVNHRWDNLTGQAEARVVSLEEIEGQWGDITAMMSSVQTLVQESETRLMLISPCKPTQEELRRELDTLRELTQNLERIEPQVHRLQSSSLTLQRALPTAEAKISSQEHFMVLVEKYERLVERVKEETASVQDEVDDRDGFLSELERSVKWMQETLVTVRGLDSDGGAGESTDGLSRLKVYEQDFNSHVQQTSLSEQSRREKYADQGRELPSDMADKLVELHGLEEELRAALKEKEEELVHLKAERAEYRALLQRVSGWLHRTDILLQERVVDIPVARQAHEALLLEFEEFKPQLDALRTKGGEIIRHSSDPEEKQTVQKTLADVNRQWLSLQATTADRTQELSEAADLSHAIDDVANGVQEWAEQAEGVVREELAWTDFDRLKEQLRAHRRVHKEIDSNQDKVVALSAMVKQLEQVCDSPRANTRVLDLKGRVQTVQTKAGVQLSALEDANRRMEDFEKEVNELMRWLESTRARMTMRDTTRDLRDQLAVQERLLEDVVSNRARAEEVVAQHPEASGDVQSSSLPGQSTLTQAGHLMSEMALLETTATEQRESLRLAVSEQEKYEQELSQLNSAISEAQQQLLASPVTASSVGALKQQMAEHNNLAAQIKGYQTRVNEIQEKSRQLSLDSAQLSPSVFRKHYLPESAYSDFFSATQLQQRAASPLPATSPLFYETMPRYESQSPRSFDEAPVSSARERRGVEDPPKTVKSRITSLSDAPTSKTLPSPLLKKPDKIPKPMWSQGVPGSDLTKNYQTISSPSVSQSYDSTKQSSRDFDRTESPPHSARSYTTPPSSARSVDSQNTVTRYGSPFKSTSQTTEKGPSVSQSFDAPTSSRSLETTSFDSGLDSAANVSSSYTLQFHPSPSSSIASVAEKLRASSERLSKQPPAGGRPTELIRMPLGSDQSASQQSESMTSFRSDDMDAASPQISFSPRGAASSATVASGAILSSLPFQHGVTGGLKSSSESNLYSGRPGQTMDARSSESAHFSGANATSTPREKVSETETRERSSSFGNPVEPMGRPLGQSAAPGGQLGEVDLSWNTLQEQVMTKEKELQAALQRQERYQHTVQELTAKMERAHIRLAQSPASVAAPLDVQMREYKDTVAEMEGIGDDIARVRESGEQLMEAPESESYKAMQATLTMLEDRYNNLKTMADDKGRQLQEAKKDQEKHNISLAAYKKRVEKLEEWLDETKARQAAPLPSDNPRALQAQLDENREIQEEINGHLRQLSDLALQCDTLCENEAPASAERLRNQLVHLQTELGQFKLVTIEKQAQLRVAIKEAEKRQREMAEHDSSVQRLQQWMTDTKELTKAAGQSTISMTGSQQDIHKELATDIKQHKQLVRQISDRGLRSAAPGSALAKSSDAEIRQSWERLHSELEKKKKNLETILRTRKPGELVKISLHAPAHHADSARQLQEVKAIMGDLGECWNDLQGQLEVKQLHLDEALTFQQQYQSALQNVSGWLDLAQQQLFTVPATTEEHIRQNEKLQKEIRSLQAEVTSMSEQAEDLLTSTGSANRELVEKCLNSLYERVRIMEETAQSQAEDLRSADRQWRQYRDQVNELKQRLQDTQKLVLAPSSTQSLDQLMSNNQKIEVQLKKCESQLEELKGQESSLTTAYPKGVFPSELATLQANYMELHRRAMEKKASLQRSVSVQDQYQKMIKDYSEFLETAQDKLKTDAISARDLNHLKQQLTAHKDFFSDLEVHKAMLDALAGQSDPKTREQHQQQHSSLSNLTHVLVDQASLHGQRLERLTRQWTEMDEKHVRLQKVMTSLESRVPRPIASGDSLTTIQDKLAKYKQLQAELCDERNAVFEVVDKGKQILHSVNCPALESAVTDMAEKWVSLNTDLTHELKRTETLGDQLSIFEKEAAVLTSWLSAAKMKLTSFKQLSATDLQNIAAIRTKVEKVLEFKKEVEGQVALKTRVLNVGYQLMQNKNYDTRGLSNRLSGYEEEWTKLEKGISETEEFLHQAQMKVMPSRQALTELTSWIEEINKALKQDAKKRIKKVADIELLVKKYKGYKIELSSKQMTLDFVNQSVLAPQPEEVDIDAEKMEFAEKLGDLNQKWKQAVKDVNDRLATLESLQSKWGDYEKALERLQFWLREQEDKIKRYKLIGHEVGVKQTLKDCKALQQQLQAKQSDLSSVHSLGSQLIELSRESPGCQRSVQDSLTALDENWKKLEEQTRQLENLLTDMFGQWARYHTELASLNQVLTQTEYALNHYTLVGGDISTLRAQVDKLKGLQSELRNHAGHLESFSTLAGQLRQVCEPPVQVDIQKTVADIQAKWKRLEADLSDRCAKFEGCLRQWQEYETQYNRIRDWLDTKEALCTDLINMRDDPLKRPESLSKSKKLQKELDNVQEQVSSLYRLSDQLTRSMSPSTIVIITSRQSALEQRLLALRQILSQHIGTLNEDLSMLGRFNNAFELVKKFLDQAETTLRQADPTKAAEQHVLQRRLEELQTLLYQFSSNMSKLDAVNDLGYRLALNEADATRLRELNHKWQRLYEDASDRSRSLQSDVLVQQDYTSKCETWIAFLAQTEQDLAKEIKGNLPDLIDQLRKCKQFENEMYSRQQILHAIISDGQKMMRAGEVKDKEEFQHKLQLLTEQWQSVMRRANQRRAIIEDIIGQWQQFNSLSEQLGMWLKDKEEAMRAYEFDSASLQVIRNLAEKVKTTQYEFKLQENIFSKVHDLGNALLPRADTGAAAEIKNTLDQLQRDWYKVFGTLDDHRSRLDSVHRQWQDGEEDIEEILNWLKEIRQFLHAPLPSTYDTLQADMNKCRDIATSFLNSEDKRQSLLAREKQLGRSVQPEDMNLLHQRIRLLNKQWEELRHQTLIREQRLSEAMFRWTNLGERMRSLMDWIEDMEIRVTSNRDLHVEDLLNKLETEYKEEMMEKELEKNEVIDQGKVLMKISSEVRSSDIEQKILRLEDKWQHLVAVMDFRQRKLQETVLAVKQLDTSMKNLSRWLSEVEEELTEVISYRDSNLREIQSKLHHTQELQEDIERHSAGVSSVLNLCEVLLHDSDACPTETEFNALQHAMRNLEKRWRNICSLSPQRRTRVEETWRMWEIFREDCHKFSDWLTETESEVRHHEGEVPNIRVAKEEIRKYENLQKKVHDHLGDLELINRQYRQLAKEGRTDTDGSLKVTMTDLNNRWDALQLRVTEIMKTLRHSSSIRQDFDATRMSLMTWLTEVDAQLANLQELTSIDLETKVNEIRRIEDEVHTKRHRMEYLDQAAVYLMQKGDSQEALRVQRELDEFRVYSKRVLQRVVTTQLYIERMMVAQVEDLPSSVDRLRELREAEATATLSQVEEYLKTSPPESPPMRKRTDASPSRVTIPPALRTSSPIGRPGSPSRRSRSPSPRRSRLPGSGSGSSARMSPRRSSSPSKVALDIMDGRESPRHDLGDLERSAKIDVLMEQLVESLDDCNVKLARLEATMRSQGSDAEHMMQLMVECEVAVDNVRRLDRLLKTETRVDVIASADAEVRLVIQRWEHLQRRALDQDLKVSQERHDLVQFAGELDNMLAWLDEAEALQATHRTLPSDISQLDRVVRQYKDFLVQLESKKSTVTSINLLSRNYLSMKTAETRQLKAKLNEMNQRWELVLTRATDIQRDLQRSLIQCQEFHHTIHDYQLWLEGIEAKVRQCEAIPPNAEESALWAKYAILMDLNGELLHKQTKVYALKETADQLLASTDSPEMSTARDSALIINNRLGDLLHLTSGYLSSLETRLHITPKRGNTPSSFDLSEERSSGFGSLAASRSSTPHRPGLPTTVRRSRSPYAIARQFLMRIASPFLPSSSQDRDNLSTDHETAREVSALTKSQVRPSLLMRVIRAALPIQLLLLLLLLLACLVPVCEDEYSCLLSNNLRHSLSPMLRYTDGAPPT</sequence>
<feature type="compositionally biased region" description="Polar residues" evidence="14">
    <location>
        <begin position="3537"/>
        <end position="3554"/>
    </location>
</feature>
<dbReference type="SMART" id="SM01249">
    <property type="entry name" value="KASH"/>
    <property type="match status" value="1"/>
</dbReference>
<dbReference type="InterPro" id="IPR018159">
    <property type="entry name" value="Spectrin/alpha-actinin"/>
</dbReference>
<evidence type="ECO:0000256" key="8">
    <source>
        <dbReference type="ARBA" id="ARBA00022989"/>
    </source>
</evidence>
<evidence type="ECO:0000256" key="13">
    <source>
        <dbReference type="SAM" id="Coils"/>
    </source>
</evidence>
<feature type="coiled-coil region" evidence="13">
    <location>
        <begin position="2297"/>
        <end position="2363"/>
    </location>
</feature>
<evidence type="ECO:0000256" key="1">
    <source>
        <dbReference type="ARBA" id="ARBA00004126"/>
    </source>
</evidence>
<feature type="coiled-coil region" evidence="13">
    <location>
        <begin position="2772"/>
        <end position="2810"/>
    </location>
</feature>
<name>A0ABM0JGX8_APLCA</name>
<feature type="coiled-coil region" evidence="13">
    <location>
        <begin position="3006"/>
        <end position="3033"/>
    </location>
</feature>
<feature type="coiled-coil region" evidence="13">
    <location>
        <begin position="3692"/>
        <end position="3794"/>
    </location>
</feature>
<feature type="topological domain" description="Perinuclear space" evidence="12">
    <location>
        <begin position="6407"/>
        <end position="6436"/>
    </location>
</feature>
<evidence type="ECO:0000256" key="7">
    <source>
        <dbReference type="ARBA" id="ARBA00022737"/>
    </source>
</evidence>